<sequence length="400" mass="44689">MAKSHGALSEQSYTALKRHFSLDSGMEEPREDEKASPEVFGEPASENFSHPLLVTYLERRDTAMECQWRLEEFESLSADWLEHKRLKTPGTLDEEGHQKANPYPELDDGQTWFRFPVFDCDWPECPRFFTEKAKLDKHQQSMHGSHELKQFNDACTEGRLDLIRKWRAEAPEQLDIANSAGNNPLQIAAIFDKAEIVSYLIDQGCDIHCANSNGNTPLINAAAKGHLAVVELLLAAGVDPLRKNDEGLKARDVVYDRLSSNQTNCFLVYDATKDAAPIRAALRAAITRWKISRAGQGRENKEGNVTSKESSIDLNSTSGHFSAAKLIDPDSDATPEGILKRPKVEFPEFPDAVREGVAPLKSHRKTGIPPGARWTKIDRKLVTPEALEEAMNASKNVWTV</sequence>
<evidence type="ECO:0000313" key="6">
    <source>
        <dbReference type="Proteomes" id="UP001271007"/>
    </source>
</evidence>
<keyword evidence="6" id="KW-1185">Reference proteome</keyword>
<dbReference type="InterPro" id="IPR013087">
    <property type="entry name" value="Znf_C2H2_type"/>
</dbReference>
<dbReference type="EMBL" id="JAWDJX010000057">
    <property type="protein sequence ID" value="KAK3047712.1"/>
    <property type="molecule type" value="Genomic_DNA"/>
</dbReference>
<keyword evidence="1" id="KW-0040">ANK repeat</keyword>
<evidence type="ECO:0000256" key="3">
    <source>
        <dbReference type="SAM" id="MobiDB-lite"/>
    </source>
</evidence>
<organism evidence="5 6">
    <name type="scientific">Extremus antarcticus</name>
    <dbReference type="NCBI Taxonomy" id="702011"/>
    <lineage>
        <taxon>Eukaryota</taxon>
        <taxon>Fungi</taxon>
        <taxon>Dikarya</taxon>
        <taxon>Ascomycota</taxon>
        <taxon>Pezizomycotina</taxon>
        <taxon>Dothideomycetes</taxon>
        <taxon>Dothideomycetidae</taxon>
        <taxon>Mycosphaerellales</taxon>
        <taxon>Extremaceae</taxon>
        <taxon>Extremus</taxon>
    </lineage>
</organism>
<dbReference type="Gene3D" id="1.25.40.20">
    <property type="entry name" value="Ankyrin repeat-containing domain"/>
    <property type="match status" value="1"/>
</dbReference>
<name>A0AAJ0D746_9PEZI</name>
<dbReference type="PANTHER" id="PTHR42081:SF1">
    <property type="entry name" value="ZINC FINGER PROTEIN DHHC DOMAIN CONTAINING PROTEIN"/>
    <property type="match status" value="1"/>
</dbReference>
<feature type="domain" description="C2H2-type" evidence="4">
    <location>
        <begin position="118"/>
        <end position="148"/>
    </location>
</feature>
<evidence type="ECO:0000259" key="4">
    <source>
        <dbReference type="PROSITE" id="PS50157"/>
    </source>
</evidence>
<dbReference type="SMART" id="SM00248">
    <property type="entry name" value="ANK"/>
    <property type="match status" value="2"/>
</dbReference>
<dbReference type="PROSITE" id="PS50157">
    <property type="entry name" value="ZINC_FINGER_C2H2_2"/>
    <property type="match status" value="1"/>
</dbReference>
<dbReference type="SUPFAM" id="SSF48403">
    <property type="entry name" value="Ankyrin repeat"/>
    <property type="match status" value="1"/>
</dbReference>
<feature type="repeat" description="ANK" evidence="1">
    <location>
        <begin position="213"/>
        <end position="245"/>
    </location>
</feature>
<evidence type="ECO:0000313" key="5">
    <source>
        <dbReference type="EMBL" id="KAK3047712.1"/>
    </source>
</evidence>
<dbReference type="PANTHER" id="PTHR42081">
    <property type="entry name" value="ZINC FINGER PROTEIN DHHC DOMAIN CONTAINING PROTEIN"/>
    <property type="match status" value="1"/>
</dbReference>
<feature type="compositionally biased region" description="Polar residues" evidence="3">
    <location>
        <begin position="303"/>
        <end position="314"/>
    </location>
</feature>
<reference evidence="5" key="1">
    <citation type="submission" date="2023-04" db="EMBL/GenBank/DDBJ databases">
        <title>Black Yeasts Isolated from many extreme environments.</title>
        <authorList>
            <person name="Coleine C."/>
            <person name="Stajich J.E."/>
            <person name="Selbmann L."/>
        </authorList>
    </citation>
    <scope>NUCLEOTIDE SEQUENCE</scope>
    <source>
        <strain evidence="5">CCFEE 5312</strain>
    </source>
</reference>
<evidence type="ECO:0000256" key="1">
    <source>
        <dbReference type="PROSITE-ProRule" id="PRU00023"/>
    </source>
</evidence>
<dbReference type="Pfam" id="PF12796">
    <property type="entry name" value="Ank_2"/>
    <property type="match status" value="1"/>
</dbReference>
<feature type="region of interest" description="Disordered" evidence="3">
    <location>
        <begin position="295"/>
        <end position="314"/>
    </location>
</feature>
<comment type="caution">
    <text evidence="5">The sequence shown here is derived from an EMBL/GenBank/DDBJ whole genome shotgun (WGS) entry which is preliminary data.</text>
</comment>
<feature type="repeat" description="ANK" evidence="1">
    <location>
        <begin position="180"/>
        <end position="212"/>
    </location>
</feature>
<dbReference type="Proteomes" id="UP001271007">
    <property type="component" value="Unassembled WGS sequence"/>
</dbReference>
<dbReference type="InterPro" id="IPR036770">
    <property type="entry name" value="Ankyrin_rpt-contain_sf"/>
</dbReference>
<dbReference type="PROSITE" id="PS50297">
    <property type="entry name" value="ANK_REP_REGION"/>
    <property type="match status" value="2"/>
</dbReference>
<gene>
    <name evidence="5" type="ORF">LTR09_010826</name>
</gene>
<keyword evidence="2" id="KW-0479">Metal-binding</keyword>
<keyword evidence="2" id="KW-0862">Zinc</keyword>
<feature type="compositionally biased region" description="Basic and acidic residues" evidence="3">
    <location>
        <begin position="27"/>
        <end position="36"/>
    </location>
</feature>
<feature type="region of interest" description="Disordered" evidence="3">
    <location>
        <begin position="19"/>
        <end position="43"/>
    </location>
</feature>
<proteinExistence type="predicted"/>
<dbReference type="GO" id="GO:0008270">
    <property type="term" value="F:zinc ion binding"/>
    <property type="evidence" value="ECO:0007669"/>
    <property type="project" value="UniProtKB-KW"/>
</dbReference>
<keyword evidence="2" id="KW-0863">Zinc-finger</keyword>
<dbReference type="AlphaFoldDB" id="A0AAJ0D746"/>
<protein>
    <recommendedName>
        <fullName evidence="4">C2H2-type domain-containing protein</fullName>
    </recommendedName>
</protein>
<dbReference type="PROSITE" id="PS00028">
    <property type="entry name" value="ZINC_FINGER_C2H2_1"/>
    <property type="match status" value="1"/>
</dbReference>
<accession>A0AAJ0D746</accession>
<dbReference type="InterPro" id="IPR002110">
    <property type="entry name" value="Ankyrin_rpt"/>
</dbReference>
<evidence type="ECO:0000256" key="2">
    <source>
        <dbReference type="PROSITE-ProRule" id="PRU00042"/>
    </source>
</evidence>
<dbReference type="PROSITE" id="PS50088">
    <property type="entry name" value="ANK_REPEAT"/>
    <property type="match status" value="2"/>
</dbReference>